<dbReference type="Proteomes" id="UP000036176">
    <property type="component" value="Unassembled WGS sequence"/>
</dbReference>
<gene>
    <name evidence="3" type="ORF">MCHUDSM44219_00708</name>
</gene>
<keyword evidence="2" id="KW-0812">Transmembrane</keyword>
<evidence type="ECO:0000313" key="4">
    <source>
        <dbReference type="Proteomes" id="UP000036176"/>
    </source>
</evidence>
<feature type="compositionally biased region" description="Basic and acidic residues" evidence="1">
    <location>
        <begin position="426"/>
        <end position="437"/>
    </location>
</feature>
<feature type="transmembrane region" description="Helical" evidence="2">
    <location>
        <begin position="184"/>
        <end position="203"/>
    </location>
</feature>
<evidence type="ECO:0000313" key="3">
    <source>
        <dbReference type="EMBL" id="KMO84416.1"/>
    </source>
</evidence>
<feature type="transmembrane region" description="Helical" evidence="2">
    <location>
        <begin position="153"/>
        <end position="172"/>
    </location>
</feature>
<feature type="transmembrane region" description="Helical" evidence="2">
    <location>
        <begin position="51"/>
        <end position="77"/>
    </location>
</feature>
<name>A0A0J6ZHQ1_MYCCU</name>
<feature type="transmembrane region" description="Helical" evidence="2">
    <location>
        <begin position="127"/>
        <end position="146"/>
    </location>
</feature>
<keyword evidence="4" id="KW-1185">Reference proteome</keyword>
<evidence type="ECO:0000256" key="1">
    <source>
        <dbReference type="SAM" id="MobiDB-lite"/>
    </source>
</evidence>
<sequence length="460" mass="47366" precursor="true">MPNRLRTRLPRGYLRMRSGALRLLGFALSVSVLALASLVAIPAMIAASGDAAWGSIALGQVVGTVGGVAVGYGWGWFGPARVAQGGPTQRRQEYVESMVARGVLAPPVSLIAAIVACSISSNAPSFAAVGAVSATCMGLSASWYFVGMSKPYTMLLLDTLPRAAGTAFGILLMREGHSAVMGPLGMLVGMSVGVALSSAWILWETKRAGAGGCERHGITGILVANRQGIASALGSATYAAAPLAIVSVVAPGIQPAFALADRVKGLVVVATVPATTVLQGWVPRATGIARRRRADAALLSAAAFALLLGVGTFLAAPDLIKWLGAGAISLSWDVILLMSACVAVMFFQSVLERVALATFERLRVAVIGVACGSIIGLPLAGVLAHKLGTAGAMGGVLAGLLVCVTVELVTYRLDVGRTVLLRAGDKKGQPVHDDDKKRPHIQTLGVSNSTQEPEGYSRRL</sequence>
<proteinExistence type="predicted"/>
<organism evidence="3 4">
    <name type="scientific">Mycolicibacterium chubuense</name>
    <name type="common">Mycobacterium chubuense</name>
    <dbReference type="NCBI Taxonomy" id="1800"/>
    <lineage>
        <taxon>Bacteria</taxon>
        <taxon>Bacillati</taxon>
        <taxon>Actinomycetota</taxon>
        <taxon>Actinomycetes</taxon>
        <taxon>Mycobacteriales</taxon>
        <taxon>Mycobacteriaceae</taxon>
        <taxon>Mycolicibacterium</taxon>
    </lineage>
</organism>
<keyword evidence="2" id="KW-1133">Transmembrane helix</keyword>
<dbReference type="AlphaFoldDB" id="A0A0J6ZHQ1"/>
<reference evidence="3 4" key="1">
    <citation type="journal article" date="2015" name="Genome Biol. Evol.">
        <title>Characterization of Three Mycobacterium spp. with Potential Use in Bioremediation by Genome Sequencing and Comparative Genomics.</title>
        <authorList>
            <person name="Das S."/>
            <person name="Pettersson B.M."/>
            <person name="Behra P.R."/>
            <person name="Ramesh M."/>
            <person name="Dasgupta S."/>
            <person name="Bhattacharya A."/>
            <person name="Kirsebom L.A."/>
        </authorList>
    </citation>
    <scope>NUCLEOTIDE SEQUENCE [LARGE SCALE GENOMIC DNA]</scope>
    <source>
        <strain evidence="3 4">DSM 44219</strain>
    </source>
</reference>
<accession>A0A0J6ZHQ1</accession>
<feature type="transmembrane region" description="Helical" evidence="2">
    <location>
        <begin position="98"/>
        <end position="121"/>
    </location>
</feature>
<feature type="transmembrane region" description="Helical" evidence="2">
    <location>
        <begin position="322"/>
        <end position="350"/>
    </location>
</feature>
<feature type="transmembrane region" description="Helical" evidence="2">
    <location>
        <begin position="296"/>
        <end position="316"/>
    </location>
</feature>
<protein>
    <recommendedName>
        <fullName evidence="5">Polysaccharide biosynthesis protein</fullName>
    </recommendedName>
</protein>
<dbReference type="PATRIC" id="fig|1800.3.peg.711"/>
<evidence type="ECO:0000256" key="2">
    <source>
        <dbReference type="SAM" id="Phobius"/>
    </source>
</evidence>
<comment type="caution">
    <text evidence="3">The sequence shown here is derived from an EMBL/GenBank/DDBJ whole genome shotgun (WGS) entry which is preliminary data.</text>
</comment>
<evidence type="ECO:0008006" key="5">
    <source>
        <dbReference type="Google" id="ProtNLM"/>
    </source>
</evidence>
<feature type="region of interest" description="Disordered" evidence="1">
    <location>
        <begin position="426"/>
        <end position="460"/>
    </location>
</feature>
<keyword evidence="2" id="KW-0472">Membrane</keyword>
<dbReference type="EMBL" id="JYNX01000016">
    <property type="protein sequence ID" value="KMO84416.1"/>
    <property type="molecule type" value="Genomic_DNA"/>
</dbReference>
<feature type="transmembrane region" description="Helical" evidence="2">
    <location>
        <begin position="390"/>
        <end position="411"/>
    </location>
</feature>
<feature type="transmembrane region" description="Helical" evidence="2">
    <location>
        <begin position="362"/>
        <end position="384"/>
    </location>
</feature>
<feature type="transmembrane region" description="Helical" evidence="2">
    <location>
        <begin position="21"/>
        <end position="45"/>
    </location>
</feature>